<name>A0A5M3WEW6_9ACTN</name>
<evidence type="ECO:0000313" key="1">
    <source>
        <dbReference type="EMBL" id="GES07524.1"/>
    </source>
</evidence>
<sequence length="55" mass="5570">MSDAPIEAGTTLIDISGLSLDELADLPSAALEMVLTSLFQEGAEGDSVAAFDASI</sequence>
<dbReference type="Proteomes" id="UP000331127">
    <property type="component" value="Unassembled WGS sequence"/>
</dbReference>
<dbReference type="InterPro" id="IPR026334">
    <property type="entry name" value="FxSxx-COOH"/>
</dbReference>
<dbReference type="RefSeq" id="WP_155353226.1">
    <property type="nucleotide sequence ID" value="NZ_BAAAHL010000012.1"/>
</dbReference>
<reference evidence="1 2" key="1">
    <citation type="submission" date="2019-10" db="EMBL/GenBank/DDBJ databases">
        <title>Whole genome shotgun sequence of Acrocarpospora macrocephala NBRC 16266.</title>
        <authorList>
            <person name="Ichikawa N."/>
            <person name="Kimura A."/>
            <person name="Kitahashi Y."/>
            <person name="Komaki H."/>
            <person name="Oguchi A."/>
        </authorList>
    </citation>
    <scope>NUCLEOTIDE SEQUENCE [LARGE SCALE GENOMIC DNA]</scope>
    <source>
        <strain evidence="1 2">NBRC 16266</strain>
    </source>
</reference>
<organism evidence="1 2">
    <name type="scientific">Acrocarpospora macrocephala</name>
    <dbReference type="NCBI Taxonomy" id="150177"/>
    <lineage>
        <taxon>Bacteria</taxon>
        <taxon>Bacillati</taxon>
        <taxon>Actinomycetota</taxon>
        <taxon>Actinomycetes</taxon>
        <taxon>Streptosporangiales</taxon>
        <taxon>Streptosporangiaceae</taxon>
        <taxon>Acrocarpospora</taxon>
    </lineage>
</organism>
<evidence type="ECO:0008006" key="3">
    <source>
        <dbReference type="Google" id="ProtNLM"/>
    </source>
</evidence>
<accession>A0A5M3WEW6</accession>
<dbReference type="EMBL" id="BLAE01000006">
    <property type="protein sequence ID" value="GES07524.1"/>
    <property type="molecule type" value="Genomic_DNA"/>
</dbReference>
<dbReference type="NCBIfam" id="TIGR04268">
    <property type="entry name" value="FxSxx-COOH"/>
    <property type="match status" value="1"/>
</dbReference>
<evidence type="ECO:0000313" key="2">
    <source>
        <dbReference type="Proteomes" id="UP000331127"/>
    </source>
</evidence>
<proteinExistence type="predicted"/>
<gene>
    <name evidence="1" type="ORF">Amac_011190</name>
</gene>
<dbReference type="AlphaFoldDB" id="A0A5M3WEW6"/>
<dbReference type="OrthoDB" id="9872531at2"/>
<comment type="caution">
    <text evidence="1">The sequence shown here is derived from an EMBL/GenBank/DDBJ whole genome shotgun (WGS) entry which is preliminary data.</text>
</comment>
<protein>
    <recommendedName>
        <fullName evidence="3">FXSXX-COOH protein</fullName>
    </recommendedName>
</protein>
<keyword evidence="2" id="KW-1185">Reference proteome</keyword>